<evidence type="ECO:0008006" key="4">
    <source>
        <dbReference type="Google" id="ProtNLM"/>
    </source>
</evidence>
<gene>
    <name evidence="2" type="ORF">TEOVI_000578900</name>
</gene>
<evidence type="ECO:0000256" key="1">
    <source>
        <dbReference type="SAM" id="Phobius"/>
    </source>
</evidence>
<feature type="transmembrane region" description="Helical" evidence="1">
    <location>
        <begin position="100"/>
        <end position="125"/>
    </location>
</feature>
<sequence>MGHLIQQSLVGWHLWFHRFILFFFLAFALSSLLLFTFLLFPFLFFFAQIPRSRFTADRGTLLQRIKCYRRGGREGGEKPLGLYVCETPLTNCCFAFLTPFLFFAFYFFFSVAFGCTILPSIPLLFSDLFTDPSPCNTCAAVCAIG</sequence>
<dbReference type="AlphaFoldDB" id="A0A1G4I585"/>
<dbReference type="VEuPathDB" id="TriTrypDB:TEOVI_000578900"/>
<feature type="transmembrane region" description="Helical" evidence="1">
    <location>
        <begin position="20"/>
        <end position="46"/>
    </location>
</feature>
<evidence type="ECO:0000313" key="3">
    <source>
        <dbReference type="Proteomes" id="UP000195570"/>
    </source>
</evidence>
<organism evidence="2 3">
    <name type="scientific">Trypanosoma equiperdum</name>
    <dbReference type="NCBI Taxonomy" id="5694"/>
    <lineage>
        <taxon>Eukaryota</taxon>
        <taxon>Discoba</taxon>
        <taxon>Euglenozoa</taxon>
        <taxon>Kinetoplastea</taxon>
        <taxon>Metakinetoplastina</taxon>
        <taxon>Trypanosomatida</taxon>
        <taxon>Trypanosomatidae</taxon>
        <taxon>Trypanosoma</taxon>
    </lineage>
</organism>
<dbReference type="RefSeq" id="XP_067078300.1">
    <property type="nucleotide sequence ID" value="XM_067222199.1"/>
</dbReference>
<reference evidence="2" key="1">
    <citation type="submission" date="2016-09" db="EMBL/GenBank/DDBJ databases">
        <authorList>
            <person name="Hebert L."/>
            <person name="Moumen B."/>
        </authorList>
    </citation>
    <scope>NUCLEOTIDE SEQUENCE [LARGE SCALE GENOMIC DNA]</scope>
    <source>
        <strain evidence="2">OVI</strain>
    </source>
</reference>
<evidence type="ECO:0000313" key="2">
    <source>
        <dbReference type="EMBL" id="SCU66924.1"/>
    </source>
</evidence>
<keyword evidence="1" id="KW-0472">Membrane</keyword>
<comment type="caution">
    <text evidence="2">The sequence shown here is derived from an EMBL/GenBank/DDBJ whole genome shotgun (WGS) entry which is preliminary data.</text>
</comment>
<proteinExistence type="predicted"/>
<keyword evidence="1" id="KW-0812">Transmembrane</keyword>
<dbReference type="EMBL" id="CZPT02000644">
    <property type="protein sequence ID" value="SCU66924.1"/>
    <property type="molecule type" value="Genomic_DNA"/>
</dbReference>
<keyword evidence="3" id="KW-1185">Reference proteome</keyword>
<dbReference type="GeneID" id="92379728"/>
<keyword evidence="1" id="KW-1133">Transmembrane helix</keyword>
<accession>A0A1G4I585</accession>
<protein>
    <recommendedName>
        <fullName evidence="4">Transmembrane protein</fullName>
    </recommendedName>
</protein>
<dbReference type="Proteomes" id="UP000195570">
    <property type="component" value="Unassembled WGS sequence"/>
</dbReference>
<name>A0A1G4I585_TRYEQ</name>